<dbReference type="Proteomes" id="UP000001982">
    <property type="component" value="Chromosome"/>
</dbReference>
<dbReference type="PROSITE" id="PS51257">
    <property type="entry name" value="PROKAR_LIPOPROTEIN"/>
    <property type="match status" value="1"/>
</dbReference>
<organism evidence="3 4">
    <name type="scientific">Shewanella denitrificans (strain OS217 / ATCC BAA-1090 / DSM 15013)</name>
    <dbReference type="NCBI Taxonomy" id="318161"/>
    <lineage>
        <taxon>Bacteria</taxon>
        <taxon>Pseudomonadati</taxon>
        <taxon>Pseudomonadota</taxon>
        <taxon>Gammaproteobacteria</taxon>
        <taxon>Alteromonadales</taxon>
        <taxon>Shewanellaceae</taxon>
        <taxon>Shewanella</taxon>
    </lineage>
</organism>
<proteinExistence type="predicted"/>
<dbReference type="OrthoDB" id="5525004at2"/>
<protein>
    <recommendedName>
        <fullName evidence="5">Lipoprotein</fullName>
    </recommendedName>
</protein>
<dbReference type="eggNOG" id="ENOG502ZRBR">
    <property type="taxonomic scope" value="Bacteria"/>
</dbReference>
<dbReference type="HOGENOM" id="CLU_1894762_0_0_6"/>
<evidence type="ECO:0000256" key="1">
    <source>
        <dbReference type="SAM" id="MobiDB-lite"/>
    </source>
</evidence>
<feature type="signal peptide" evidence="2">
    <location>
        <begin position="1"/>
        <end position="22"/>
    </location>
</feature>
<evidence type="ECO:0000313" key="3">
    <source>
        <dbReference type="EMBL" id="ABE54756.1"/>
    </source>
</evidence>
<evidence type="ECO:0000313" key="4">
    <source>
        <dbReference type="Proteomes" id="UP000001982"/>
    </source>
</evidence>
<accession>Q12P70</accession>
<evidence type="ECO:0000256" key="2">
    <source>
        <dbReference type="SAM" id="SignalP"/>
    </source>
</evidence>
<evidence type="ECO:0008006" key="5">
    <source>
        <dbReference type="Google" id="ProtNLM"/>
    </source>
</evidence>
<dbReference type="EMBL" id="CP000302">
    <property type="protein sequence ID" value="ABE54756.1"/>
    <property type="molecule type" value="Genomic_DNA"/>
</dbReference>
<feature type="chain" id="PRO_5004181367" description="Lipoprotein" evidence="2">
    <location>
        <begin position="23"/>
        <end position="134"/>
    </location>
</feature>
<dbReference type="RefSeq" id="WP_011495914.1">
    <property type="nucleotide sequence ID" value="NC_007954.1"/>
</dbReference>
<keyword evidence="4" id="KW-1185">Reference proteome</keyword>
<feature type="compositionally biased region" description="Basic residues" evidence="1">
    <location>
        <begin position="106"/>
        <end position="134"/>
    </location>
</feature>
<name>Q12P70_SHEDO</name>
<dbReference type="KEGG" id="sdn:Sden_1471"/>
<gene>
    <name evidence="3" type="ordered locus">Sden_1471</name>
</gene>
<keyword evidence="2" id="KW-0732">Signal</keyword>
<reference evidence="3 4" key="1">
    <citation type="submission" date="2006-03" db="EMBL/GenBank/DDBJ databases">
        <title>Complete sequence of Shewanella denitrificans OS217.</title>
        <authorList>
            <consortium name="US DOE Joint Genome Institute"/>
            <person name="Copeland A."/>
            <person name="Lucas S."/>
            <person name="Lapidus A."/>
            <person name="Barry K."/>
            <person name="Detter J.C."/>
            <person name="Glavina del Rio T."/>
            <person name="Hammon N."/>
            <person name="Israni S."/>
            <person name="Dalin E."/>
            <person name="Tice H."/>
            <person name="Pitluck S."/>
            <person name="Brettin T."/>
            <person name="Bruce D."/>
            <person name="Han C."/>
            <person name="Tapia R."/>
            <person name="Gilna P."/>
            <person name="Kiss H."/>
            <person name="Schmutz J."/>
            <person name="Larimer F."/>
            <person name="Land M."/>
            <person name="Hauser L."/>
            <person name="Kyrpides N."/>
            <person name="Lykidis A."/>
            <person name="Richardson P."/>
        </authorList>
    </citation>
    <scope>NUCLEOTIDE SEQUENCE [LARGE SCALE GENOMIC DNA]</scope>
    <source>
        <strain evidence="4">OS217 / ATCC BAA-1090 / DSM 15013</strain>
    </source>
</reference>
<dbReference type="AlphaFoldDB" id="Q12P70"/>
<sequence>MKKLAPLFISATILFMSGCAVYPQAHSQKTYGPPAHAPAHGYKHKHHGHQLVYDTSLGVYLVLGQPNIYFYNNHYYKHSNDRWYYSIEPNNWQHYQDNKLPPGLSKKYHHGKKDHHKGKNKGKNKHKNKNKHDH</sequence>
<feature type="region of interest" description="Disordered" evidence="1">
    <location>
        <begin position="96"/>
        <end position="134"/>
    </location>
</feature>